<evidence type="ECO:0000313" key="6">
    <source>
        <dbReference type="Proteomes" id="UP001058860"/>
    </source>
</evidence>
<feature type="transmembrane region" description="Helical" evidence="2">
    <location>
        <begin position="262"/>
        <end position="282"/>
    </location>
</feature>
<keyword evidence="2" id="KW-0472">Membrane</keyword>
<keyword evidence="6" id="KW-1185">Reference proteome</keyword>
<dbReference type="PANTHER" id="PTHR23028">
    <property type="entry name" value="ACETYLTRANSFERASE"/>
    <property type="match status" value="1"/>
</dbReference>
<feature type="transmembrane region" description="Helical" evidence="2">
    <location>
        <begin position="234"/>
        <end position="255"/>
    </location>
</feature>
<feature type="transmembrane region" description="Helical" evidence="2">
    <location>
        <begin position="181"/>
        <end position="199"/>
    </location>
</feature>
<dbReference type="Pfam" id="PF19040">
    <property type="entry name" value="SGNH"/>
    <property type="match status" value="1"/>
</dbReference>
<dbReference type="GO" id="GO:0016746">
    <property type="term" value="F:acyltransferase activity"/>
    <property type="evidence" value="ECO:0007669"/>
    <property type="project" value="UniProtKB-KW"/>
</dbReference>
<sequence length="715" mass="77083">MATRTTPEPHRLTEPQPDVGRPEPPTKVYARLSPAVIGHRYEVQALRALAVLLVIGYHAWPEVVPGGYVGVDVFFAISGLLITTALLREGDRRDTVSLRYFWARRLRRLLPAALLVLGVTAIVVFLAVPMTRWAQFLDELRASVLYIENFQLASSSVDYFASAEDPSPLQHYWSLSVEEQFYVLWPVLMIVALALARGFMAAPRTWVLWTVGVATAASFAYSVIRTGADPVPTYFSTVARAWEFGVGALLALAGAQAARGPMGLRIAVGWVGLVAIVISAFAYSDATVFPGVAATLPVLGAIAVMWAGMPRGRGSLAPVFRHRAVQRVGDLSYSAYLWHWPLIVLLPVVLGVTAGWTAALAVAVTFPLAALTMQYVENPVRYGRLTRLPLRWTFGAALAGMAVLLAVAALGDAIRERELRQAADRTRATLASGPPCFGAASRDPDQPCVNRRLELMVVPTPLEAKETENAPCEIVGRGERLRVCRFGAEGDDPTVALIGDSHASAWRAPVDRVAQARGLQGVSLTYTGCPFSTASRDVPEPARSRCEQFRDEVFAWLEGQPQIRTVVTVALAGGSGVVADGGRTQEQAAADGYADAWRRLPDTVEQIIVIRDNPKAGKGTDECVQRAIDAKRPAGPACAISRDEALDPDPQVAAASQAGDPRVSVVDLTDRFCDDRRCYPVVGGALVHRDQDHINPVFGATLAPALDRALPPTLG</sequence>
<evidence type="ECO:0000256" key="1">
    <source>
        <dbReference type="SAM" id="MobiDB-lite"/>
    </source>
</evidence>
<organism evidence="5 6">
    <name type="scientific">Svornostia abyssi</name>
    <dbReference type="NCBI Taxonomy" id="2898438"/>
    <lineage>
        <taxon>Bacteria</taxon>
        <taxon>Bacillati</taxon>
        <taxon>Actinomycetota</taxon>
        <taxon>Thermoleophilia</taxon>
        <taxon>Solirubrobacterales</taxon>
        <taxon>Baekduiaceae</taxon>
        <taxon>Svornostia</taxon>
    </lineage>
</organism>
<dbReference type="RefSeq" id="WP_353864919.1">
    <property type="nucleotide sequence ID" value="NZ_CP088295.1"/>
</dbReference>
<dbReference type="Pfam" id="PF01757">
    <property type="entry name" value="Acyl_transf_3"/>
    <property type="match status" value="1"/>
</dbReference>
<feature type="transmembrane region" description="Helical" evidence="2">
    <location>
        <begin position="288"/>
        <end position="309"/>
    </location>
</feature>
<feature type="transmembrane region" description="Helical" evidence="2">
    <location>
        <begin position="356"/>
        <end position="376"/>
    </location>
</feature>
<feature type="transmembrane region" description="Helical" evidence="2">
    <location>
        <begin position="330"/>
        <end position="350"/>
    </location>
</feature>
<feature type="transmembrane region" description="Helical" evidence="2">
    <location>
        <begin position="108"/>
        <end position="128"/>
    </location>
</feature>
<dbReference type="InterPro" id="IPR002656">
    <property type="entry name" value="Acyl_transf_3_dom"/>
</dbReference>
<name>A0ABY5PIJ6_9ACTN</name>
<feature type="transmembrane region" description="Helical" evidence="2">
    <location>
        <begin position="388"/>
        <end position="411"/>
    </location>
</feature>
<dbReference type="EMBL" id="CP088295">
    <property type="protein sequence ID" value="UUY04436.1"/>
    <property type="molecule type" value="Genomic_DNA"/>
</dbReference>
<keyword evidence="2" id="KW-1133">Transmembrane helix</keyword>
<dbReference type="PANTHER" id="PTHR23028:SF53">
    <property type="entry name" value="ACYL_TRANSF_3 DOMAIN-CONTAINING PROTEIN"/>
    <property type="match status" value="1"/>
</dbReference>
<accession>A0ABY5PIJ6</accession>
<feature type="transmembrane region" description="Helical" evidence="2">
    <location>
        <begin position="206"/>
        <end position="228"/>
    </location>
</feature>
<keyword evidence="5" id="KW-0808">Transferase</keyword>
<feature type="domain" description="Acyltransferase 3" evidence="3">
    <location>
        <begin position="41"/>
        <end position="371"/>
    </location>
</feature>
<dbReference type="InterPro" id="IPR043968">
    <property type="entry name" value="SGNH"/>
</dbReference>
<protein>
    <submittedName>
        <fullName evidence="5">Acyltransferase</fullName>
    </submittedName>
</protein>
<evidence type="ECO:0000256" key="2">
    <source>
        <dbReference type="SAM" id="Phobius"/>
    </source>
</evidence>
<dbReference type="Proteomes" id="UP001058860">
    <property type="component" value="Chromosome"/>
</dbReference>
<feature type="transmembrane region" description="Helical" evidence="2">
    <location>
        <begin position="66"/>
        <end position="87"/>
    </location>
</feature>
<proteinExistence type="predicted"/>
<gene>
    <name evidence="5" type="ORF">LRS13_02570</name>
</gene>
<keyword evidence="2" id="KW-0812">Transmembrane</keyword>
<feature type="region of interest" description="Disordered" evidence="1">
    <location>
        <begin position="1"/>
        <end position="24"/>
    </location>
</feature>
<evidence type="ECO:0000259" key="3">
    <source>
        <dbReference type="Pfam" id="PF01757"/>
    </source>
</evidence>
<evidence type="ECO:0000259" key="4">
    <source>
        <dbReference type="Pfam" id="PF19040"/>
    </source>
</evidence>
<reference evidence="6" key="1">
    <citation type="submission" date="2021-11" db="EMBL/GenBank/DDBJ databases">
        <title>Cultivation dependent microbiological survey of springs from the worlds oldest radium mine currently devoted to the extraction of radon-saturated water.</title>
        <authorList>
            <person name="Kapinusova G."/>
            <person name="Smrhova T."/>
            <person name="Strejcek M."/>
            <person name="Suman J."/>
            <person name="Jani K."/>
            <person name="Pajer P."/>
            <person name="Uhlik O."/>
        </authorList>
    </citation>
    <scope>NUCLEOTIDE SEQUENCE [LARGE SCALE GENOMIC DNA]</scope>
    <source>
        <strain evidence="6">J379</strain>
    </source>
</reference>
<dbReference type="InterPro" id="IPR050879">
    <property type="entry name" value="Acyltransferase_3"/>
</dbReference>
<evidence type="ECO:0000313" key="5">
    <source>
        <dbReference type="EMBL" id="UUY04436.1"/>
    </source>
</evidence>
<keyword evidence="5" id="KW-0012">Acyltransferase</keyword>
<feature type="domain" description="SGNH" evidence="4">
    <location>
        <begin position="480"/>
        <end position="707"/>
    </location>
</feature>